<proteinExistence type="predicted"/>
<protein>
    <submittedName>
        <fullName evidence="2">Dynein regulatory complex 8</fullName>
    </submittedName>
</protein>
<dbReference type="Pfam" id="PF13499">
    <property type="entry name" value="EF-hand_7"/>
    <property type="match status" value="1"/>
</dbReference>
<reference evidence="2 3" key="1">
    <citation type="journal article" date="2021" name="Sci. Rep.">
        <title>Chromosome anchoring in Senegalese sole (Solea senegalensis) reveals sex-associated markers and genome rearrangements in flatfish.</title>
        <authorList>
            <person name="Guerrero-Cozar I."/>
            <person name="Gomez-Garrido J."/>
            <person name="Berbel C."/>
            <person name="Martinez-Blanch J.F."/>
            <person name="Alioto T."/>
            <person name="Claros M.G."/>
            <person name="Gagnaire P.A."/>
            <person name="Manchado M."/>
        </authorList>
    </citation>
    <scope>NUCLEOTIDE SEQUENCE [LARGE SCALE GENOMIC DNA]</scope>
    <source>
        <strain evidence="2">Sse05_10M</strain>
    </source>
</reference>
<keyword evidence="3" id="KW-1185">Reference proteome</keyword>
<dbReference type="FunFam" id="1.10.238.10:FF:000001">
    <property type="entry name" value="Calmodulin 1"/>
    <property type="match status" value="1"/>
</dbReference>
<comment type="caution">
    <text evidence="2">The sequence shown here is derived from an EMBL/GenBank/DDBJ whole genome shotgun (WGS) entry which is preliminary data.</text>
</comment>
<evidence type="ECO:0000259" key="1">
    <source>
        <dbReference type="PROSITE" id="PS50222"/>
    </source>
</evidence>
<dbReference type="PROSITE" id="PS50222">
    <property type="entry name" value="EF_HAND_2"/>
    <property type="match status" value="1"/>
</dbReference>
<dbReference type="InterPro" id="IPR002048">
    <property type="entry name" value="EF_hand_dom"/>
</dbReference>
<dbReference type="PANTHER" id="PTHR46763">
    <property type="entry name" value="DYNEIN REGULATORY COMPLEX PROTEIN 8"/>
    <property type="match status" value="1"/>
</dbReference>
<feature type="domain" description="EF-hand" evidence="1">
    <location>
        <begin position="95"/>
        <end position="130"/>
    </location>
</feature>
<organism evidence="2 3">
    <name type="scientific">Solea senegalensis</name>
    <name type="common">Senegalese sole</name>
    <dbReference type="NCBI Taxonomy" id="28829"/>
    <lineage>
        <taxon>Eukaryota</taxon>
        <taxon>Metazoa</taxon>
        <taxon>Chordata</taxon>
        <taxon>Craniata</taxon>
        <taxon>Vertebrata</taxon>
        <taxon>Euteleostomi</taxon>
        <taxon>Actinopterygii</taxon>
        <taxon>Neopterygii</taxon>
        <taxon>Teleostei</taxon>
        <taxon>Neoteleostei</taxon>
        <taxon>Acanthomorphata</taxon>
        <taxon>Carangaria</taxon>
        <taxon>Pleuronectiformes</taxon>
        <taxon>Pleuronectoidei</taxon>
        <taxon>Soleidae</taxon>
        <taxon>Solea</taxon>
    </lineage>
</organism>
<dbReference type="Proteomes" id="UP000693946">
    <property type="component" value="Linkage Group LG7"/>
</dbReference>
<sequence length="166" mass="18857">MAESMQSTDDVMAADVLILHKKITAAFEAFDYNTSSAVDVREIGTIIYSLGCFPTQKDIHEFIAEVEDNHTGCVHLDKFLPAMTQVLLEHKFPPIPEDTLLQAFEVLDKDEKGYMNSEDITELMTKEGDTFTQEEMTEMLTALADNEEKRIYYNDAISQLTFDPDM</sequence>
<dbReference type="GO" id="GO:0005509">
    <property type="term" value="F:calcium ion binding"/>
    <property type="evidence" value="ECO:0007669"/>
    <property type="project" value="InterPro"/>
</dbReference>
<dbReference type="AlphaFoldDB" id="A0AAV6Q4V2"/>
<name>A0AAV6Q4V2_SOLSE</name>
<gene>
    <name evidence="2" type="ORF">JOB18_012895</name>
</gene>
<evidence type="ECO:0000313" key="3">
    <source>
        <dbReference type="Proteomes" id="UP000693946"/>
    </source>
</evidence>
<evidence type="ECO:0000313" key="2">
    <source>
        <dbReference type="EMBL" id="KAG7482089.1"/>
    </source>
</evidence>
<accession>A0AAV6Q4V2</accession>
<dbReference type="PANTHER" id="PTHR46763:SF1">
    <property type="entry name" value="DYNEIN REGULATORY COMPLEX PROTEIN 8"/>
    <property type="match status" value="1"/>
</dbReference>
<dbReference type="EMBL" id="JAGKHQ010000019">
    <property type="protein sequence ID" value="KAG7482089.1"/>
    <property type="molecule type" value="Genomic_DNA"/>
</dbReference>